<dbReference type="GO" id="GO:0016705">
    <property type="term" value="F:oxidoreductase activity, acting on paired donors, with incorporation or reduction of molecular oxygen"/>
    <property type="evidence" value="ECO:0007669"/>
    <property type="project" value="InterPro"/>
</dbReference>
<evidence type="ECO:0000256" key="5">
    <source>
        <dbReference type="ARBA" id="ARBA00022692"/>
    </source>
</evidence>
<evidence type="ECO:0000256" key="3">
    <source>
        <dbReference type="ARBA" id="ARBA00010617"/>
    </source>
</evidence>
<keyword evidence="16" id="KW-1185">Reference proteome</keyword>
<dbReference type="Proteomes" id="UP000799778">
    <property type="component" value="Unassembled WGS sequence"/>
</dbReference>
<evidence type="ECO:0000256" key="12">
    <source>
        <dbReference type="PIRSR" id="PIRSR602401-1"/>
    </source>
</evidence>
<proteinExistence type="inferred from homology"/>
<keyword evidence="9 12" id="KW-0408">Iron</keyword>
<dbReference type="PANTHER" id="PTHR24305">
    <property type="entry name" value="CYTOCHROME P450"/>
    <property type="match status" value="1"/>
</dbReference>
<protein>
    <submittedName>
        <fullName evidence="15">Cytochrome P450 monooxygenase-like protein</fullName>
    </submittedName>
</protein>
<comment type="similarity">
    <text evidence="3 13">Belongs to the cytochrome P450 family.</text>
</comment>
<dbReference type="InterPro" id="IPR050121">
    <property type="entry name" value="Cytochrome_P450_monoxygenase"/>
</dbReference>
<feature type="transmembrane region" description="Helical" evidence="14">
    <location>
        <begin position="20"/>
        <end position="44"/>
    </location>
</feature>
<keyword evidence="8 13" id="KW-0560">Oxidoreductase</keyword>
<dbReference type="OrthoDB" id="1470350at2759"/>
<evidence type="ECO:0000256" key="1">
    <source>
        <dbReference type="ARBA" id="ARBA00001971"/>
    </source>
</evidence>
<evidence type="ECO:0000256" key="13">
    <source>
        <dbReference type="RuleBase" id="RU000461"/>
    </source>
</evidence>
<dbReference type="PANTHER" id="PTHR24305:SF210">
    <property type="entry name" value="CYTOCHROME P450 MONOOXYGENASE ASQL-RELATED"/>
    <property type="match status" value="1"/>
</dbReference>
<sequence>MESILQLLQDVRGYASPANIGLALGSLIACAAIYAFYGCIYNIYFHPLSHIPGPFLSRASGIPYTLRLRNGSIAPWIQKLHRTYGDAVRVTPTEVSFISGETAWQDIYGFRIGKHAKTGAYSKDLQWFPKPHNGSYSLVGADEETHSRMRKTMSHAFSDKALREQEYLVQELIDQLIQRLHEKVEEKNPVLDITRWYNYTTFDIVTDLTFGESLHCLRDRGTNPWIDMVFSAPKAIGTLATRRKYPIFDYYDRFTAFFSDNSKTVSQRIAFFKLVTTKVEERIAKQTDRPDFMTHILKNNGIGEKALTRPEIVANSALLLVAGSETTATTLSGATWLMLKNPEVYKKVVAEVRSRFTSQDQITMEEVNKLEYLIVMFQEAFRYYPPVPTGFPRIVPPGGDRISGFYIPEGTSVYVSQHATNHSDRNFADPEAFVPERWLKNPDAKYKNDKQSVVNTFSFGPRACLGKNLAYAEMRLIMAKVLFNFDLELQPESYDWMSRMKVFTLWDKPPLMVSLRPVKR</sequence>
<dbReference type="GO" id="GO:0016020">
    <property type="term" value="C:membrane"/>
    <property type="evidence" value="ECO:0007669"/>
    <property type="project" value="UniProtKB-SubCell"/>
</dbReference>
<dbReference type="PRINTS" id="PR00463">
    <property type="entry name" value="EP450I"/>
</dbReference>
<dbReference type="Pfam" id="PF00067">
    <property type="entry name" value="p450"/>
    <property type="match status" value="1"/>
</dbReference>
<feature type="binding site" description="axial binding residue" evidence="12">
    <location>
        <position position="464"/>
    </location>
    <ligand>
        <name>heme</name>
        <dbReference type="ChEBI" id="CHEBI:30413"/>
    </ligand>
    <ligandPart>
        <name>Fe</name>
        <dbReference type="ChEBI" id="CHEBI:18248"/>
    </ligandPart>
</feature>
<dbReference type="GO" id="GO:0004497">
    <property type="term" value="F:monooxygenase activity"/>
    <property type="evidence" value="ECO:0007669"/>
    <property type="project" value="UniProtKB-KW"/>
</dbReference>
<keyword evidence="7 14" id="KW-1133">Transmembrane helix</keyword>
<dbReference type="EMBL" id="ML978066">
    <property type="protein sequence ID" value="KAF2021455.1"/>
    <property type="molecule type" value="Genomic_DNA"/>
</dbReference>
<dbReference type="GO" id="GO:0005506">
    <property type="term" value="F:iron ion binding"/>
    <property type="evidence" value="ECO:0007669"/>
    <property type="project" value="InterPro"/>
</dbReference>
<evidence type="ECO:0000256" key="7">
    <source>
        <dbReference type="ARBA" id="ARBA00022989"/>
    </source>
</evidence>
<evidence type="ECO:0000313" key="15">
    <source>
        <dbReference type="EMBL" id="KAF2021455.1"/>
    </source>
</evidence>
<dbReference type="PROSITE" id="PS00086">
    <property type="entry name" value="CYTOCHROME_P450"/>
    <property type="match status" value="1"/>
</dbReference>
<dbReference type="InterPro" id="IPR002401">
    <property type="entry name" value="Cyt_P450_E_grp-I"/>
</dbReference>
<dbReference type="Gene3D" id="1.10.630.10">
    <property type="entry name" value="Cytochrome P450"/>
    <property type="match status" value="1"/>
</dbReference>
<keyword evidence="11 14" id="KW-0472">Membrane</keyword>
<evidence type="ECO:0000313" key="16">
    <source>
        <dbReference type="Proteomes" id="UP000799778"/>
    </source>
</evidence>
<dbReference type="PRINTS" id="PR00385">
    <property type="entry name" value="P450"/>
</dbReference>
<dbReference type="SUPFAM" id="SSF48264">
    <property type="entry name" value="Cytochrome P450"/>
    <property type="match status" value="1"/>
</dbReference>
<keyword evidence="10 13" id="KW-0503">Monooxygenase</keyword>
<dbReference type="CDD" id="cd11058">
    <property type="entry name" value="CYP60B-like"/>
    <property type="match status" value="1"/>
</dbReference>
<dbReference type="InterPro" id="IPR017972">
    <property type="entry name" value="Cyt_P450_CS"/>
</dbReference>
<evidence type="ECO:0000256" key="9">
    <source>
        <dbReference type="ARBA" id="ARBA00023004"/>
    </source>
</evidence>
<evidence type="ECO:0000256" key="4">
    <source>
        <dbReference type="ARBA" id="ARBA00022617"/>
    </source>
</evidence>
<comment type="cofactor">
    <cofactor evidence="1 12">
        <name>heme</name>
        <dbReference type="ChEBI" id="CHEBI:30413"/>
    </cofactor>
</comment>
<dbReference type="GeneID" id="54282210"/>
<keyword evidence="4 12" id="KW-0349">Heme</keyword>
<dbReference type="AlphaFoldDB" id="A0A6A5Y7B5"/>
<dbReference type="RefSeq" id="XP_033389794.1">
    <property type="nucleotide sequence ID" value="XM_033524813.1"/>
</dbReference>
<name>A0A6A5Y7B5_9PLEO</name>
<evidence type="ECO:0000256" key="2">
    <source>
        <dbReference type="ARBA" id="ARBA00004167"/>
    </source>
</evidence>
<accession>A0A6A5Y7B5</accession>
<keyword evidence="5 14" id="KW-0812">Transmembrane</keyword>
<comment type="subcellular location">
    <subcellularLocation>
        <location evidence="2">Membrane</location>
        <topology evidence="2">Single-pass membrane protein</topology>
    </subcellularLocation>
</comment>
<evidence type="ECO:0000256" key="11">
    <source>
        <dbReference type="ARBA" id="ARBA00023136"/>
    </source>
</evidence>
<organism evidence="15 16">
    <name type="scientific">Aaosphaeria arxii CBS 175.79</name>
    <dbReference type="NCBI Taxonomy" id="1450172"/>
    <lineage>
        <taxon>Eukaryota</taxon>
        <taxon>Fungi</taxon>
        <taxon>Dikarya</taxon>
        <taxon>Ascomycota</taxon>
        <taxon>Pezizomycotina</taxon>
        <taxon>Dothideomycetes</taxon>
        <taxon>Pleosporomycetidae</taxon>
        <taxon>Pleosporales</taxon>
        <taxon>Pleosporales incertae sedis</taxon>
        <taxon>Aaosphaeria</taxon>
    </lineage>
</organism>
<dbReference type="InterPro" id="IPR036396">
    <property type="entry name" value="Cyt_P450_sf"/>
</dbReference>
<keyword evidence="6 12" id="KW-0479">Metal-binding</keyword>
<reference evidence="15" key="1">
    <citation type="journal article" date="2020" name="Stud. Mycol.">
        <title>101 Dothideomycetes genomes: a test case for predicting lifestyles and emergence of pathogens.</title>
        <authorList>
            <person name="Haridas S."/>
            <person name="Albert R."/>
            <person name="Binder M."/>
            <person name="Bloem J."/>
            <person name="Labutti K."/>
            <person name="Salamov A."/>
            <person name="Andreopoulos B."/>
            <person name="Baker S."/>
            <person name="Barry K."/>
            <person name="Bills G."/>
            <person name="Bluhm B."/>
            <person name="Cannon C."/>
            <person name="Castanera R."/>
            <person name="Culley D."/>
            <person name="Daum C."/>
            <person name="Ezra D."/>
            <person name="Gonzalez J."/>
            <person name="Henrissat B."/>
            <person name="Kuo A."/>
            <person name="Liang C."/>
            <person name="Lipzen A."/>
            <person name="Lutzoni F."/>
            <person name="Magnuson J."/>
            <person name="Mondo S."/>
            <person name="Nolan M."/>
            <person name="Ohm R."/>
            <person name="Pangilinan J."/>
            <person name="Park H.-J."/>
            <person name="Ramirez L."/>
            <person name="Alfaro M."/>
            <person name="Sun H."/>
            <person name="Tritt A."/>
            <person name="Yoshinaga Y."/>
            <person name="Zwiers L.-H."/>
            <person name="Turgeon B."/>
            <person name="Goodwin S."/>
            <person name="Spatafora J."/>
            <person name="Crous P."/>
            <person name="Grigoriev I."/>
        </authorList>
    </citation>
    <scope>NUCLEOTIDE SEQUENCE</scope>
    <source>
        <strain evidence="15">CBS 175.79</strain>
    </source>
</reference>
<dbReference type="FunFam" id="1.10.630.10:FF:000047">
    <property type="entry name" value="Cytochrome P450 monooxygenase"/>
    <property type="match status" value="1"/>
</dbReference>
<dbReference type="InterPro" id="IPR001128">
    <property type="entry name" value="Cyt_P450"/>
</dbReference>
<evidence type="ECO:0000256" key="14">
    <source>
        <dbReference type="SAM" id="Phobius"/>
    </source>
</evidence>
<evidence type="ECO:0000256" key="6">
    <source>
        <dbReference type="ARBA" id="ARBA00022723"/>
    </source>
</evidence>
<dbReference type="GO" id="GO:0009403">
    <property type="term" value="P:toxin biosynthetic process"/>
    <property type="evidence" value="ECO:0007669"/>
    <property type="project" value="UniProtKB-ARBA"/>
</dbReference>
<dbReference type="GO" id="GO:0020037">
    <property type="term" value="F:heme binding"/>
    <property type="evidence" value="ECO:0007669"/>
    <property type="project" value="InterPro"/>
</dbReference>
<evidence type="ECO:0000256" key="10">
    <source>
        <dbReference type="ARBA" id="ARBA00023033"/>
    </source>
</evidence>
<gene>
    <name evidence="15" type="ORF">BU24DRAFT_383514</name>
</gene>
<evidence type="ECO:0000256" key="8">
    <source>
        <dbReference type="ARBA" id="ARBA00023002"/>
    </source>
</evidence>